<feature type="compositionally biased region" description="Pro residues" evidence="1">
    <location>
        <begin position="257"/>
        <end position="266"/>
    </location>
</feature>
<gene>
    <name evidence="4" type="ORF">GCM10023213_45660</name>
</gene>
<feature type="domain" description="LysM" evidence="3">
    <location>
        <begin position="107"/>
        <end position="151"/>
    </location>
</feature>
<dbReference type="PROSITE" id="PS51782">
    <property type="entry name" value="LYSM"/>
    <property type="match status" value="2"/>
</dbReference>
<evidence type="ECO:0000256" key="1">
    <source>
        <dbReference type="SAM" id="MobiDB-lite"/>
    </source>
</evidence>
<keyword evidence="2" id="KW-1133">Transmembrane helix</keyword>
<dbReference type="RefSeq" id="WP_345738730.1">
    <property type="nucleotide sequence ID" value="NZ_BAABIA010000012.1"/>
</dbReference>
<feature type="region of interest" description="Disordered" evidence="1">
    <location>
        <begin position="249"/>
        <end position="268"/>
    </location>
</feature>
<sequence length="369" mass="39508">MSKKKKDKLLLNLLEGERYKHRVAMVTDEGAFNQHEPNSNMARMFVVMLLIHVVVIGGIIIYDFMNGEEAPATTLVQNYNQPAAANVLPETRLDVDIAPDKSLEEYSTYEWKSGDSIPSVAKNLEVSEEVLIKLNKLDQGRQIKINDVILYPKRPIVKAVGISVAGANGEIPQPAVPAASIAAAEVPINLTLPGESGFSFSPTIENELTPAPTVAPSAAPGMQVQDTPPPAVTKEASGMPVIVELPQTSAPKVEEAPPAPPAPAPRPVVEKEVEKEVPKAIPVPRQPEPKPAPVVEKAPVKKIVDAPPPAPAKKEPAKAVAGSHTVQSGETLYRIASKHGISVKALQDANKISRPEALKIGMKLVIPRK</sequence>
<evidence type="ECO:0000313" key="5">
    <source>
        <dbReference type="Proteomes" id="UP001499852"/>
    </source>
</evidence>
<dbReference type="SMART" id="SM00257">
    <property type="entry name" value="LysM"/>
    <property type="match status" value="2"/>
</dbReference>
<dbReference type="SUPFAM" id="SSF54106">
    <property type="entry name" value="LysM domain"/>
    <property type="match status" value="1"/>
</dbReference>
<dbReference type="PANTHER" id="PTHR33734:SF22">
    <property type="entry name" value="MEMBRANE-BOUND LYTIC MUREIN TRANSGLYCOSYLASE D"/>
    <property type="match status" value="1"/>
</dbReference>
<accession>A0ABP9PS08</accession>
<dbReference type="EMBL" id="BAABIA010000012">
    <property type="protein sequence ID" value="GAA5148833.1"/>
    <property type="molecule type" value="Genomic_DNA"/>
</dbReference>
<dbReference type="Pfam" id="PF01476">
    <property type="entry name" value="LysM"/>
    <property type="match status" value="2"/>
</dbReference>
<dbReference type="InterPro" id="IPR036779">
    <property type="entry name" value="LysM_dom_sf"/>
</dbReference>
<dbReference type="CDD" id="cd00118">
    <property type="entry name" value="LysM"/>
    <property type="match status" value="2"/>
</dbReference>
<keyword evidence="2" id="KW-0812">Transmembrane</keyword>
<organism evidence="4 5">
    <name type="scientific">Prosthecobacter algae</name>
    <dbReference type="NCBI Taxonomy" id="1144682"/>
    <lineage>
        <taxon>Bacteria</taxon>
        <taxon>Pseudomonadati</taxon>
        <taxon>Verrucomicrobiota</taxon>
        <taxon>Verrucomicrobiia</taxon>
        <taxon>Verrucomicrobiales</taxon>
        <taxon>Verrucomicrobiaceae</taxon>
        <taxon>Prosthecobacter</taxon>
    </lineage>
</organism>
<comment type="caution">
    <text evidence="4">The sequence shown here is derived from an EMBL/GenBank/DDBJ whole genome shotgun (WGS) entry which is preliminary data.</text>
</comment>
<name>A0ABP9PS08_9BACT</name>
<dbReference type="InterPro" id="IPR018392">
    <property type="entry name" value="LysM"/>
</dbReference>
<keyword evidence="2" id="KW-0472">Membrane</keyword>
<dbReference type="Gene3D" id="3.10.350.10">
    <property type="entry name" value="LysM domain"/>
    <property type="match status" value="1"/>
</dbReference>
<evidence type="ECO:0000259" key="3">
    <source>
        <dbReference type="PROSITE" id="PS51782"/>
    </source>
</evidence>
<dbReference type="PANTHER" id="PTHR33734">
    <property type="entry name" value="LYSM DOMAIN-CONTAINING GPI-ANCHORED PROTEIN 2"/>
    <property type="match status" value="1"/>
</dbReference>
<evidence type="ECO:0000313" key="4">
    <source>
        <dbReference type="EMBL" id="GAA5148833.1"/>
    </source>
</evidence>
<feature type="domain" description="LysM" evidence="3">
    <location>
        <begin position="322"/>
        <end position="366"/>
    </location>
</feature>
<dbReference type="Proteomes" id="UP001499852">
    <property type="component" value="Unassembled WGS sequence"/>
</dbReference>
<feature type="transmembrane region" description="Helical" evidence="2">
    <location>
        <begin position="44"/>
        <end position="65"/>
    </location>
</feature>
<reference evidence="5" key="1">
    <citation type="journal article" date="2019" name="Int. J. Syst. Evol. Microbiol.">
        <title>The Global Catalogue of Microorganisms (GCM) 10K type strain sequencing project: providing services to taxonomists for standard genome sequencing and annotation.</title>
        <authorList>
            <consortium name="The Broad Institute Genomics Platform"/>
            <consortium name="The Broad Institute Genome Sequencing Center for Infectious Disease"/>
            <person name="Wu L."/>
            <person name="Ma J."/>
        </authorList>
    </citation>
    <scope>NUCLEOTIDE SEQUENCE [LARGE SCALE GENOMIC DNA]</scope>
    <source>
        <strain evidence="5">JCM 18053</strain>
    </source>
</reference>
<keyword evidence="5" id="KW-1185">Reference proteome</keyword>
<protein>
    <recommendedName>
        <fullName evidence="3">LysM domain-containing protein</fullName>
    </recommendedName>
</protein>
<evidence type="ECO:0000256" key="2">
    <source>
        <dbReference type="SAM" id="Phobius"/>
    </source>
</evidence>
<proteinExistence type="predicted"/>